<proteinExistence type="predicted"/>
<dbReference type="InterPro" id="IPR009061">
    <property type="entry name" value="DNA-bd_dom_put_sf"/>
</dbReference>
<dbReference type="InterPro" id="IPR000551">
    <property type="entry name" value="MerR-type_HTH_dom"/>
</dbReference>
<dbReference type="Gene3D" id="1.10.1660.10">
    <property type="match status" value="2"/>
</dbReference>
<dbReference type="PROSITE" id="PS50937">
    <property type="entry name" value="HTH_MERR_2"/>
    <property type="match status" value="2"/>
</dbReference>
<dbReference type="PANTHER" id="PTHR30204:SF93">
    <property type="entry name" value="HTH MERR-TYPE DOMAIN-CONTAINING PROTEIN"/>
    <property type="match status" value="1"/>
</dbReference>
<evidence type="ECO:0000256" key="1">
    <source>
        <dbReference type="ARBA" id="ARBA00023125"/>
    </source>
</evidence>
<dbReference type="InterPro" id="IPR047057">
    <property type="entry name" value="MerR_fam"/>
</dbReference>
<organism evidence="3 4">
    <name type="scientific">Nocardia caishijiensis</name>
    <dbReference type="NCBI Taxonomy" id="184756"/>
    <lineage>
        <taxon>Bacteria</taxon>
        <taxon>Bacillati</taxon>
        <taxon>Actinomycetota</taxon>
        <taxon>Actinomycetes</taxon>
        <taxon>Mycobacteriales</taxon>
        <taxon>Nocardiaceae</taxon>
        <taxon>Nocardia</taxon>
    </lineage>
</organism>
<keyword evidence="1 3" id="KW-0238">DNA-binding</keyword>
<protein>
    <submittedName>
        <fullName evidence="3">DNA-binding transcriptional MerR regulator</fullName>
    </submittedName>
</protein>
<evidence type="ECO:0000313" key="3">
    <source>
        <dbReference type="EMBL" id="KAF0848120.1"/>
    </source>
</evidence>
<gene>
    <name evidence="3" type="ORF">FNL39_102267</name>
</gene>
<dbReference type="GO" id="GO:0003677">
    <property type="term" value="F:DNA binding"/>
    <property type="evidence" value="ECO:0007669"/>
    <property type="project" value="UniProtKB-KW"/>
</dbReference>
<keyword evidence="4" id="KW-1185">Reference proteome</keyword>
<evidence type="ECO:0000313" key="4">
    <source>
        <dbReference type="Proteomes" id="UP000798951"/>
    </source>
</evidence>
<sequence length="242" mass="26102">MTKLHSDSLRTVEVARAARYSVQQVRDLEREGVLPAARRSPGGHRNYRPVHVAAARAYRALTEGTGPVAARTIMRDLVAGETGRALAGLDAAHAALHTERGELALAVRAATEIGTEPIADVRASDALNITELADALGVRTSTLRHWEAMGLIVADRAAGARRYSPAQVRDARIVHQLRRAGYGITTLRAVLTQFRRSGPGELRDALAAREATLTRRSMALVEAAADLTEVLRDQAPRARALC</sequence>
<reference evidence="3 4" key="1">
    <citation type="submission" date="2019-07" db="EMBL/GenBank/DDBJ databases">
        <title>Genomic Encyclopedia of Type Strains, Phase IV (KMG-IV): sequencing the most valuable type-strain genomes for metagenomic binning, comparative biology and taxonomic classification.</title>
        <authorList>
            <person name="Goeker M."/>
        </authorList>
    </citation>
    <scope>NUCLEOTIDE SEQUENCE [LARGE SCALE GENOMIC DNA]</scope>
    <source>
        <strain evidence="3 4">DSM 44831</strain>
    </source>
</reference>
<accession>A0ABQ6YRD9</accession>
<comment type="caution">
    <text evidence="3">The sequence shown here is derived from an EMBL/GenBank/DDBJ whole genome shotgun (WGS) entry which is preliminary data.</text>
</comment>
<dbReference type="Proteomes" id="UP000798951">
    <property type="component" value="Unassembled WGS sequence"/>
</dbReference>
<feature type="domain" description="HTH merR-type" evidence="2">
    <location>
        <begin position="126"/>
        <end position="193"/>
    </location>
</feature>
<dbReference type="SMART" id="SM00422">
    <property type="entry name" value="HTH_MERR"/>
    <property type="match status" value="2"/>
</dbReference>
<feature type="domain" description="HTH merR-type" evidence="2">
    <location>
        <begin position="8"/>
        <end position="48"/>
    </location>
</feature>
<dbReference type="SUPFAM" id="SSF46955">
    <property type="entry name" value="Putative DNA-binding domain"/>
    <property type="match status" value="2"/>
</dbReference>
<dbReference type="PANTHER" id="PTHR30204">
    <property type="entry name" value="REDOX-CYCLING DRUG-SENSING TRANSCRIPTIONAL ACTIVATOR SOXR"/>
    <property type="match status" value="1"/>
</dbReference>
<evidence type="ECO:0000259" key="2">
    <source>
        <dbReference type="PROSITE" id="PS50937"/>
    </source>
</evidence>
<name>A0ABQ6YRD9_9NOCA</name>
<dbReference type="Pfam" id="PF13411">
    <property type="entry name" value="MerR_1"/>
    <property type="match status" value="2"/>
</dbReference>
<dbReference type="RefSeq" id="WP_067982472.1">
    <property type="nucleotide sequence ID" value="NZ_VMSD01000002.1"/>
</dbReference>
<dbReference type="EMBL" id="VMSD01000002">
    <property type="protein sequence ID" value="KAF0848120.1"/>
    <property type="molecule type" value="Genomic_DNA"/>
</dbReference>